<dbReference type="EMBL" id="LAZR01003104">
    <property type="protein sequence ID" value="KKN21962.1"/>
    <property type="molecule type" value="Genomic_DNA"/>
</dbReference>
<gene>
    <name evidence="1" type="ORF">LCGC14_0920010</name>
</gene>
<reference evidence="1" key="1">
    <citation type="journal article" date="2015" name="Nature">
        <title>Complex archaea that bridge the gap between prokaryotes and eukaryotes.</title>
        <authorList>
            <person name="Spang A."/>
            <person name="Saw J.H."/>
            <person name="Jorgensen S.L."/>
            <person name="Zaremba-Niedzwiedzka K."/>
            <person name="Martijn J."/>
            <person name="Lind A.E."/>
            <person name="van Eijk R."/>
            <person name="Schleper C."/>
            <person name="Guy L."/>
            <person name="Ettema T.J."/>
        </authorList>
    </citation>
    <scope>NUCLEOTIDE SEQUENCE</scope>
</reference>
<comment type="caution">
    <text evidence="1">The sequence shown here is derived from an EMBL/GenBank/DDBJ whole genome shotgun (WGS) entry which is preliminary data.</text>
</comment>
<dbReference type="AlphaFoldDB" id="A0A0F9PBR1"/>
<organism evidence="1">
    <name type="scientific">marine sediment metagenome</name>
    <dbReference type="NCBI Taxonomy" id="412755"/>
    <lineage>
        <taxon>unclassified sequences</taxon>
        <taxon>metagenomes</taxon>
        <taxon>ecological metagenomes</taxon>
    </lineage>
</organism>
<protein>
    <submittedName>
        <fullName evidence="1">Uncharacterized protein</fullName>
    </submittedName>
</protein>
<accession>A0A0F9PBR1</accession>
<proteinExistence type="predicted"/>
<name>A0A0F9PBR1_9ZZZZ</name>
<sequence>MKNGRTIRIKDPKLQKIRNNLRLIILEECAKRKSEFTNHKYDLMHDKYGNYTSPSEEIGKIIRDLNDRWWEIERPLRASIVKCAVCGNHKKDMIYHQKSRSWSCADCYKASFG</sequence>
<evidence type="ECO:0000313" key="1">
    <source>
        <dbReference type="EMBL" id="KKN21962.1"/>
    </source>
</evidence>